<keyword evidence="1" id="KW-0489">Methyltransferase</keyword>
<dbReference type="GO" id="GO:0008168">
    <property type="term" value="F:methyltransferase activity"/>
    <property type="evidence" value="ECO:0007669"/>
    <property type="project" value="UniProtKB-KW"/>
</dbReference>
<protein>
    <submittedName>
        <fullName evidence="1">16S rRNA (Guanine(966)-N(2))-methyltransferase RsmD</fullName>
    </submittedName>
</protein>
<evidence type="ECO:0000313" key="1">
    <source>
        <dbReference type="EMBL" id="RVZ20573.1"/>
    </source>
</evidence>
<comment type="caution">
    <text evidence="1">The sequence shown here is derived from an EMBL/GenBank/DDBJ whole genome shotgun (WGS) entry which is preliminary data.</text>
</comment>
<reference evidence="1 2" key="1">
    <citation type="submission" date="2018-11" db="EMBL/GenBank/DDBJ databases">
        <title>Genetic determinants and prediction of antibiotic resistance phenotypes in Helicobacter pylori.</title>
        <authorList>
            <person name="Wagner K."/>
        </authorList>
    </citation>
    <scope>NUCLEOTIDE SEQUENCE [LARGE SCALE GENOMIC DNA]</scope>
    <source>
        <strain evidence="1 2">ZH70</strain>
    </source>
</reference>
<evidence type="ECO:0000313" key="2">
    <source>
        <dbReference type="Proteomes" id="UP000289022"/>
    </source>
</evidence>
<dbReference type="AlphaFoldDB" id="A0A438W8Q2"/>
<dbReference type="GO" id="GO:0032259">
    <property type="term" value="P:methylation"/>
    <property type="evidence" value="ECO:0007669"/>
    <property type="project" value="UniProtKB-KW"/>
</dbReference>
<keyword evidence="1" id="KW-0808">Transferase</keyword>
<feature type="non-terminal residue" evidence="1">
    <location>
        <position position="1"/>
    </location>
</feature>
<gene>
    <name evidence="1" type="ORF">EC518_13185</name>
</gene>
<proteinExistence type="predicted"/>
<organism evidence="1 2">
    <name type="scientific">Helicobacter pylori</name>
    <name type="common">Campylobacter pylori</name>
    <dbReference type="NCBI Taxonomy" id="210"/>
    <lineage>
        <taxon>Bacteria</taxon>
        <taxon>Pseudomonadati</taxon>
        <taxon>Campylobacterota</taxon>
        <taxon>Epsilonproteobacteria</taxon>
        <taxon>Campylobacterales</taxon>
        <taxon>Helicobacteraceae</taxon>
        <taxon>Helicobacter</taxon>
    </lineage>
</organism>
<accession>A0A438W8Q2</accession>
<dbReference type="Proteomes" id="UP000289022">
    <property type="component" value="Unassembled WGS sequence"/>
</dbReference>
<name>A0A438W8Q2_HELPX</name>
<sequence>VFEHESTHEMPKSLVTLAIIKQKKFGKTTLTYFQ</sequence>
<dbReference type="EMBL" id="RJGP01001267">
    <property type="protein sequence ID" value="RVZ20573.1"/>
    <property type="molecule type" value="Genomic_DNA"/>
</dbReference>